<evidence type="ECO:0000259" key="4">
    <source>
        <dbReference type="Pfam" id="PF02837"/>
    </source>
</evidence>
<dbReference type="PANTHER" id="PTHR43817:SF1">
    <property type="entry name" value="HYDROLASE, FAMILY 43, PUTATIVE (AFU_ORTHOLOGUE AFUA_3G01660)-RELATED"/>
    <property type="match status" value="1"/>
</dbReference>
<dbReference type="AlphaFoldDB" id="A0A5J5IFS5"/>
<comment type="caution">
    <text evidence="5">The sequence shown here is derived from an EMBL/GenBank/DDBJ whole genome shotgun (WGS) entry which is preliminary data.</text>
</comment>
<evidence type="ECO:0000256" key="3">
    <source>
        <dbReference type="ARBA" id="ARBA00022801"/>
    </source>
</evidence>
<proteinExistence type="inferred from homology"/>
<accession>A0A5J5IFS5</accession>
<evidence type="ECO:0000256" key="2">
    <source>
        <dbReference type="ARBA" id="ARBA00022729"/>
    </source>
</evidence>
<dbReference type="PANTHER" id="PTHR43817">
    <property type="entry name" value="GLYCOSYL HYDROLASE"/>
    <property type="match status" value="1"/>
</dbReference>
<reference evidence="5 6" key="1">
    <citation type="submission" date="2019-09" db="EMBL/GenBank/DDBJ databases">
        <title>Draft genome sequence of Ginsengibacter sp. BR5-29.</title>
        <authorList>
            <person name="Im W.-T."/>
        </authorList>
    </citation>
    <scope>NUCLEOTIDE SEQUENCE [LARGE SCALE GENOMIC DNA]</scope>
    <source>
        <strain evidence="5 6">BR5-29</strain>
    </source>
</reference>
<dbReference type="GO" id="GO:0005975">
    <property type="term" value="P:carbohydrate metabolic process"/>
    <property type="evidence" value="ECO:0007669"/>
    <property type="project" value="InterPro"/>
</dbReference>
<dbReference type="EMBL" id="VYQF01000011">
    <property type="protein sequence ID" value="KAA9035708.1"/>
    <property type="molecule type" value="Genomic_DNA"/>
</dbReference>
<gene>
    <name evidence="5" type="ORF">FW778_20680</name>
</gene>
<comment type="similarity">
    <text evidence="1">Belongs to the glycosyl hydrolase 2 family.</text>
</comment>
<sequence>MTYGFIASAQNITYSLRTSPKLDYDVLNKGFAVTPSESRLRCYWWWLNSMVTQESITHDLEQMKANGYGGASIVDAGSSNYTVAKKTKAGPVFMSPAWMELYKFAIKEAQRLGIELSVNVQSGWNPGGPTITPDLALKKLVYSDTMIAGGKKVSVKLPQPEMNLLYKDILVQAFQQPKTNLPLKDSAIKFWALKSFNRGFGAMGTYPLYKLREEYPGADQLTGLKKNKIINLTGNFKNGVLTWDMPAGEWTIIRYGWTCTGAMTSTTSEGWGGLSLDHLNPDAFKKFSHDVILPLINAAQSVGNSLHFLQTDSWEMGNVGWTNNFPADFKKFRGYDLTPWLPVLAGRVVESAEESGRFLHDYRKTIGDCIAAYHYQLFSDLAHKHGLGIHPESGGPHSAPVDALKVMAISDFPQGEFWATANTHRVKDDERLSVKQSACVAHTNGKRFVAAEGPTSIGPQWERAPKDLKSNIDRVFCSGVNRIVWHTFTSSGKEFGIPGNEYFAGTHLNPNVTWWKQAGNFIGYLDRCSYMLSKGLFVADALYYYGDDVPNFVFLKEDVKDLGFGYDWDKCSKDVLLKRASVKNKKLFLPDGMNYRVLVLPSEKAIDLSVLLKVELLVKQGLTVIGPRPERATGLTNYPASDQEVKAIASRMWGGIDGATITENNYGKGRVVFGEDVKTVLQEMKVKPDLEFTSAEKNTALDYIHRTGDGMDIYFVVNRFGRKGINDFAFRYLTTLPDRFEQVECKFRVTGMVPELWDPMTGETKEILTYREENGQTIIPLSFEPEGSRLIVFRKAQASPHIIKIEKNGKTFFPNNQFTGIDQPPIQIFEDKGKMKTTIFEPGNYTVTWNDGKTTKLALTTPNATLALSGKWEIDFDTSWGGPSHIDVDSLQSWTQFEQPGIKYYSGTAIYKKTFLLSAGNLKGKKTILDLGNVLEMASVKINGNKLPVRWNAPFRFDITNYVRPGNNQLEVEVVNLWPNRLIGDSKLPADKRFTKTNIIKFEAPDSEKLLRESGLLGPVKLTFVRCERDKTSNQ</sequence>
<feature type="domain" description="Glycosyl hydrolases family 2 sugar binding" evidence="4">
    <location>
        <begin position="865"/>
        <end position="986"/>
    </location>
</feature>
<organism evidence="5 6">
    <name type="scientific">Ginsengibacter hankyongi</name>
    <dbReference type="NCBI Taxonomy" id="2607284"/>
    <lineage>
        <taxon>Bacteria</taxon>
        <taxon>Pseudomonadati</taxon>
        <taxon>Bacteroidota</taxon>
        <taxon>Chitinophagia</taxon>
        <taxon>Chitinophagales</taxon>
        <taxon>Chitinophagaceae</taxon>
        <taxon>Ginsengibacter</taxon>
    </lineage>
</organism>
<dbReference type="InterPro" id="IPR008979">
    <property type="entry name" value="Galactose-bd-like_sf"/>
</dbReference>
<keyword evidence="2" id="KW-0732">Signal</keyword>
<dbReference type="SUPFAM" id="SSF49785">
    <property type="entry name" value="Galactose-binding domain-like"/>
    <property type="match status" value="1"/>
</dbReference>
<keyword evidence="3 5" id="KW-0378">Hydrolase</keyword>
<dbReference type="GO" id="GO:0004553">
    <property type="term" value="F:hydrolase activity, hydrolyzing O-glycosyl compounds"/>
    <property type="evidence" value="ECO:0007669"/>
    <property type="project" value="InterPro"/>
</dbReference>
<protein>
    <submittedName>
        <fullName evidence="5">Glycoside hydrolase family 2</fullName>
    </submittedName>
</protein>
<dbReference type="Pfam" id="PF02837">
    <property type="entry name" value="Glyco_hydro_2_N"/>
    <property type="match status" value="1"/>
</dbReference>
<evidence type="ECO:0000313" key="5">
    <source>
        <dbReference type="EMBL" id="KAA9035708.1"/>
    </source>
</evidence>
<name>A0A5J5IFS5_9BACT</name>
<evidence type="ECO:0000256" key="1">
    <source>
        <dbReference type="ARBA" id="ARBA00007401"/>
    </source>
</evidence>
<dbReference type="InterPro" id="IPR006104">
    <property type="entry name" value="Glyco_hydro_2_N"/>
</dbReference>
<keyword evidence="6" id="KW-1185">Reference proteome</keyword>
<dbReference type="NCBIfam" id="NF045579">
    <property type="entry name" value="rhamnoside_JR"/>
    <property type="match status" value="1"/>
</dbReference>
<dbReference type="Proteomes" id="UP000326903">
    <property type="component" value="Unassembled WGS sequence"/>
</dbReference>
<dbReference type="Gene3D" id="2.60.120.260">
    <property type="entry name" value="Galactose-binding domain-like"/>
    <property type="match status" value="1"/>
</dbReference>
<evidence type="ECO:0000313" key="6">
    <source>
        <dbReference type="Proteomes" id="UP000326903"/>
    </source>
</evidence>
<dbReference type="Pfam" id="PF17132">
    <property type="entry name" value="Glyco_hydro_106"/>
    <property type="match status" value="1"/>
</dbReference>